<proteinExistence type="predicted"/>
<feature type="compositionally biased region" description="Low complexity" evidence="1">
    <location>
        <begin position="105"/>
        <end position="116"/>
    </location>
</feature>
<gene>
    <name evidence="2" type="ORF">QBC32DRAFT_35586</name>
</gene>
<dbReference type="Proteomes" id="UP001303222">
    <property type="component" value="Unassembled WGS sequence"/>
</dbReference>
<protein>
    <submittedName>
        <fullName evidence="2">Uncharacterized protein</fullName>
    </submittedName>
</protein>
<organism evidence="2 3">
    <name type="scientific">Pseudoneurospora amorphoporcata</name>
    <dbReference type="NCBI Taxonomy" id="241081"/>
    <lineage>
        <taxon>Eukaryota</taxon>
        <taxon>Fungi</taxon>
        <taxon>Dikarya</taxon>
        <taxon>Ascomycota</taxon>
        <taxon>Pezizomycotina</taxon>
        <taxon>Sordariomycetes</taxon>
        <taxon>Sordariomycetidae</taxon>
        <taxon>Sordariales</taxon>
        <taxon>Sordariaceae</taxon>
        <taxon>Pseudoneurospora</taxon>
    </lineage>
</organism>
<reference evidence="2" key="2">
    <citation type="submission" date="2023-06" db="EMBL/GenBank/DDBJ databases">
        <authorList>
            <consortium name="Lawrence Berkeley National Laboratory"/>
            <person name="Mondo S.J."/>
            <person name="Hensen N."/>
            <person name="Bonometti L."/>
            <person name="Westerberg I."/>
            <person name="Brannstrom I.O."/>
            <person name="Guillou S."/>
            <person name="Cros-Aarteil S."/>
            <person name="Calhoun S."/>
            <person name="Haridas S."/>
            <person name="Kuo A."/>
            <person name="Pangilinan J."/>
            <person name="Riley R."/>
            <person name="Labutti K."/>
            <person name="Andreopoulos B."/>
            <person name="Lipzen A."/>
            <person name="Chen C."/>
            <person name="Yanf M."/>
            <person name="Daum C."/>
            <person name="Ng V."/>
            <person name="Clum A."/>
            <person name="Steindorff A."/>
            <person name="Ohm R."/>
            <person name="Martin F."/>
            <person name="Silar P."/>
            <person name="Natvig D."/>
            <person name="Lalanne C."/>
            <person name="Gautier V."/>
            <person name="Ament-Velasquez S.L."/>
            <person name="Kruys A."/>
            <person name="Hutchinson M.I."/>
            <person name="Powell A.J."/>
            <person name="Barry K."/>
            <person name="Miller A.N."/>
            <person name="Grigoriev I.V."/>
            <person name="Debuchy R."/>
            <person name="Gladieux P."/>
            <person name="Thoren M.H."/>
            <person name="Johannesson H."/>
        </authorList>
    </citation>
    <scope>NUCLEOTIDE SEQUENCE</scope>
    <source>
        <strain evidence="2">CBS 626.80</strain>
    </source>
</reference>
<feature type="region of interest" description="Disordered" evidence="1">
    <location>
        <begin position="84"/>
        <end position="121"/>
    </location>
</feature>
<keyword evidence="3" id="KW-1185">Reference proteome</keyword>
<sequence length="142" mass="15218">MRPRLRSSVQRPLKRKRHGNAEDREGSMDQEQSRPAPLLELPTSIQHISATTSTSSFSLPASLPLPAAPAISFTDVETSASQLPLAPATGFTNVETSTPRPPATPTTSSADTETSAGVDNTKQVGSLLFPLQHFRMMLTPPL</sequence>
<evidence type="ECO:0000313" key="2">
    <source>
        <dbReference type="EMBL" id="KAK3949480.1"/>
    </source>
</evidence>
<evidence type="ECO:0000313" key="3">
    <source>
        <dbReference type="Proteomes" id="UP001303222"/>
    </source>
</evidence>
<evidence type="ECO:0000256" key="1">
    <source>
        <dbReference type="SAM" id="MobiDB-lite"/>
    </source>
</evidence>
<comment type="caution">
    <text evidence="2">The sequence shown here is derived from an EMBL/GenBank/DDBJ whole genome shotgun (WGS) entry which is preliminary data.</text>
</comment>
<name>A0AAN6NP61_9PEZI</name>
<feature type="region of interest" description="Disordered" evidence="1">
    <location>
        <begin position="1"/>
        <end position="41"/>
    </location>
</feature>
<reference evidence="2" key="1">
    <citation type="journal article" date="2023" name="Mol. Phylogenet. Evol.">
        <title>Genome-scale phylogeny and comparative genomics of the fungal order Sordariales.</title>
        <authorList>
            <person name="Hensen N."/>
            <person name="Bonometti L."/>
            <person name="Westerberg I."/>
            <person name="Brannstrom I.O."/>
            <person name="Guillou S."/>
            <person name="Cros-Aarteil S."/>
            <person name="Calhoun S."/>
            <person name="Haridas S."/>
            <person name="Kuo A."/>
            <person name="Mondo S."/>
            <person name="Pangilinan J."/>
            <person name="Riley R."/>
            <person name="LaButti K."/>
            <person name="Andreopoulos B."/>
            <person name="Lipzen A."/>
            <person name="Chen C."/>
            <person name="Yan M."/>
            <person name="Daum C."/>
            <person name="Ng V."/>
            <person name="Clum A."/>
            <person name="Steindorff A."/>
            <person name="Ohm R.A."/>
            <person name="Martin F."/>
            <person name="Silar P."/>
            <person name="Natvig D.O."/>
            <person name="Lalanne C."/>
            <person name="Gautier V."/>
            <person name="Ament-Velasquez S.L."/>
            <person name="Kruys A."/>
            <person name="Hutchinson M.I."/>
            <person name="Powell A.J."/>
            <person name="Barry K."/>
            <person name="Miller A.N."/>
            <person name="Grigoriev I.V."/>
            <person name="Debuchy R."/>
            <person name="Gladieux P."/>
            <person name="Hiltunen Thoren M."/>
            <person name="Johannesson H."/>
        </authorList>
    </citation>
    <scope>NUCLEOTIDE SEQUENCE</scope>
    <source>
        <strain evidence="2">CBS 626.80</strain>
    </source>
</reference>
<dbReference type="AlphaFoldDB" id="A0AAN6NP61"/>
<dbReference type="EMBL" id="MU859212">
    <property type="protein sequence ID" value="KAK3949480.1"/>
    <property type="molecule type" value="Genomic_DNA"/>
</dbReference>
<accession>A0AAN6NP61</accession>